<feature type="region of interest" description="Disordered" evidence="1">
    <location>
        <begin position="1"/>
        <end position="48"/>
    </location>
</feature>
<feature type="compositionally biased region" description="Basic and acidic residues" evidence="1">
    <location>
        <begin position="187"/>
        <end position="220"/>
    </location>
</feature>
<protein>
    <submittedName>
        <fullName evidence="2">Uncharacterized protein</fullName>
    </submittedName>
</protein>
<dbReference type="OrthoDB" id="10476492at2759"/>
<dbReference type="Proteomes" id="UP001165082">
    <property type="component" value="Unassembled WGS sequence"/>
</dbReference>
<accession>A0A9W7C943</accession>
<dbReference type="EMBL" id="BRXZ01000120">
    <property type="protein sequence ID" value="GMI05567.1"/>
    <property type="molecule type" value="Genomic_DNA"/>
</dbReference>
<gene>
    <name evidence="2" type="ORF">TrRE_jg4815</name>
</gene>
<feature type="compositionally biased region" description="Polar residues" evidence="1">
    <location>
        <begin position="162"/>
        <end position="178"/>
    </location>
</feature>
<evidence type="ECO:0000256" key="1">
    <source>
        <dbReference type="SAM" id="MobiDB-lite"/>
    </source>
</evidence>
<feature type="compositionally biased region" description="Polar residues" evidence="1">
    <location>
        <begin position="459"/>
        <end position="468"/>
    </location>
</feature>
<organism evidence="2 3">
    <name type="scientific">Triparma retinervis</name>
    <dbReference type="NCBI Taxonomy" id="2557542"/>
    <lineage>
        <taxon>Eukaryota</taxon>
        <taxon>Sar</taxon>
        <taxon>Stramenopiles</taxon>
        <taxon>Ochrophyta</taxon>
        <taxon>Bolidophyceae</taxon>
        <taxon>Parmales</taxon>
        <taxon>Triparmaceae</taxon>
        <taxon>Triparma</taxon>
    </lineage>
</organism>
<keyword evidence="3" id="KW-1185">Reference proteome</keyword>
<dbReference type="AlphaFoldDB" id="A0A9W7C943"/>
<evidence type="ECO:0000313" key="2">
    <source>
        <dbReference type="EMBL" id="GMI05567.1"/>
    </source>
</evidence>
<feature type="compositionally biased region" description="Basic and acidic residues" evidence="1">
    <location>
        <begin position="440"/>
        <end position="449"/>
    </location>
</feature>
<proteinExistence type="predicted"/>
<sequence length="532" mass="59192">MNRAAAIIPESPVAKKGRLPPQNTLTTTDDDFQPKHPKLAKKSTSSHRFSDAMGVITTKVKTLLTTTKRGSIFVTKIRGNKSDEGSPKDSSGDSTILDELCDQCVSDSGENTPNGGNDQVLSMTKDDMNQYRLEKIETVAPNGEVVVRMNYVRRNTIYTAGSSILKGDNSNHQGNPNADFNGPNGPERSRNLGWREKRKKEISCGEKSLERVSHSERDESSMNDIDFQEELSRDEMITQAAHALMKGFKQNSEDVEIKGAGNGILEGGANRGENDNRLILPDADHAKVRMHPELIVIVIENLLNFEKEGGDEGGGQGGGEGGEREGMNYVEKGDIWYSKEEISEMRKHSAVEEYQEDLKTGQDFMKSLAHDENSRKDEEMKKTIATLLSHTTWEEKIKSPAKSGKKTWDSRKARTGSMETFFMGEEGFATFEDQAEAEEDRSWEVEENKRRRRRRSERNVTYNPTPRSGRSRRVTRVAAMEEGSDEDAEALGGMHKLNGALADVTLEKIMSEAKAETVAAILSVEAMDFGDE</sequence>
<reference evidence="2" key="1">
    <citation type="submission" date="2022-07" db="EMBL/GenBank/DDBJ databases">
        <title>Genome analysis of Parmales, a sister group of diatoms, reveals the evolutionary specialization of diatoms from phago-mixotrophs to photoautotrophs.</title>
        <authorList>
            <person name="Ban H."/>
            <person name="Sato S."/>
            <person name="Yoshikawa S."/>
            <person name="Kazumasa Y."/>
            <person name="Nakamura Y."/>
            <person name="Ichinomiya M."/>
            <person name="Saitoh K."/>
            <person name="Sato N."/>
            <person name="Blanc-Mathieu R."/>
            <person name="Endo H."/>
            <person name="Kuwata A."/>
            <person name="Ogata H."/>
        </authorList>
    </citation>
    <scope>NUCLEOTIDE SEQUENCE</scope>
</reference>
<name>A0A9W7C943_9STRA</name>
<comment type="caution">
    <text evidence="2">The sequence shown here is derived from an EMBL/GenBank/DDBJ whole genome shotgun (WGS) entry which is preliminary data.</text>
</comment>
<feature type="region of interest" description="Disordered" evidence="1">
    <location>
        <begin position="434"/>
        <end position="473"/>
    </location>
</feature>
<feature type="region of interest" description="Disordered" evidence="1">
    <location>
        <begin position="162"/>
        <end position="222"/>
    </location>
</feature>
<feature type="compositionally biased region" description="Basic residues" evidence="1">
    <location>
        <begin position="35"/>
        <end position="45"/>
    </location>
</feature>
<evidence type="ECO:0000313" key="3">
    <source>
        <dbReference type="Proteomes" id="UP001165082"/>
    </source>
</evidence>